<proteinExistence type="inferred from homology"/>
<feature type="transmembrane region" description="Helical" evidence="8">
    <location>
        <begin position="379"/>
        <end position="399"/>
    </location>
</feature>
<sequence length="438" mass="46663">MRQPHGYQPPCWRAPVHLPSPGEVSISTLLSLPQAQRTGLRTGPRSGPRRAWAGPVAAWTAGRALLLAAVLGLLPFARQDVSSDVKVIYQGWAQLLATGTFPLDDVTWQYPPLAALVMLVPSWLPWSYFTGFLVLVAVCDALVLGLLLRAARRGGRSAGAWLWAAAVPLLGPTAYCRFDLVVTAVAVAGLLAAGGRPRLGGALAGLGALLKVWPALTLLGTPRGPRTRDAWTAAAVSGLAVCFCCAVTMVGGFSFLGFQEDRGVEVESLGALPFYAAHLFGWGGRAEMHYGSTEFLGTGVRAVGLLILACTLAAFGWLLLWRVRARRWTPATPFDAALAALLLFTVTSRVISPQYLVWLIGAAAVCLASAGTTQRPTAWLIAAATLCTYLEFPLLFGQLAEFRPLGVLVLCTRNLLLATAATVSCRRLWRATVHQKSG</sequence>
<comment type="caution">
    <text evidence="9">The sequence shown here is derived from an EMBL/GenBank/DDBJ whole genome shotgun (WGS) entry which is preliminary data.</text>
</comment>
<feature type="transmembrane region" description="Helical" evidence="8">
    <location>
        <begin position="199"/>
        <end position="219"/>
    </location>
</feature>
<dbReference type="RefSeq" id="WP_380559181.1">
    <property type="nucleotide sequence ID" value="NZ_JBHEZY010000022.1"/>
</dbReference>
<evidence type="ECO:0000256" key="4">
    <source>
        <dbReference type="ARBA" id="ARBA00022692"/>
    </source>
</evidence>
<accession>A0ABV6XD10</accession>
<comment type="similarity">
    <text evidence="7">Belongs to the glycosyltransferase 87 family.</text>
</comment>
<feature type="transmembrane region" description="Helical" evidence="8">
    <location>
        <begin position="126"/>
        <end position="148"/>
    </location>
</feature>
<evidence type="ECO:0000256" key="7">
    <source>
        <dbReference type="ARBA" id="ARBA00024033"/>
    </source>
</evidence>
<feature type="transmembrane region" description="Helical" evidence="8">
    <location>
        <begin position="355"/>
        <end position="372"/>
    </location>
</feature>
<dbReference type="InterPro" id="IPR016570">
    <property type="entry name" value="UCP010361"/>
</dbReference>
<evidence type="ECO:0000256" key="6">
    <source>
        <dbReference type="ARBA" id="ARBA00023136"/>
    </source>
</evidence>
<dbReference type="PIRSF" id="PIRSF010361">
    <property type="entry name" value="UCP010361"/>
    <property type="match status" value="1"/>
</dbReference>
<comment type="subcellular location">
    <subcellularLocation>
        <location evidence="1">Cell membrane</location>
        <topology evidence="1">Multi-pass membrane protein</topology>
    </subcellularLocation>
</comment>
<dbReference type="EMBL" id="JBHEZY010000022">
    <property type="protein sequence ID" value="MFC1435809.1"/>
    <property type="molecule type" value="Genomic_DNA"/>
</dbReference>
<dbReference type="Pfam" id="PF09594">
    <property type="entry name" value="GT87"/>
    <property type="match status" value="1"/>
</dbReference>
<feature type="transmembrane region" description="Helical" evidence="8">
    <location>
        <begin position="332"/>
        <end position="349"/>
    </location>
</feature>
<evidence type="ECO:0000256" key="3">
    <source>
        <dbReference type="ARBA" id="ARBA00022679"/>
    </source>
</evidence>
<keyword evidence="6 8" id="KW-0472">Membrane</keyword>
<keyword evidence="3" id="KW-0808">Transferase</keyword>
<evidence type="ECO:0000313" key="10">
    <source>
        <dbReference type="Proteomes" id="UP001592530"/>
    </source>
</evidence>
<feature type="transmembrane region" description="Helical" evidence="8">
    <location>
        <begin position="302"/>
        <end position="320"/>
    </location>
</feature>
<gene>
    <name evidence="9" type="ORF">ACEZDB_34760</name>
</gene>
<organism evidence="9 10">
    <name type="scientific">Streptacidiphilus alkalitolerans</name>
    <dbReference type="NCBI Taxonomy" id="3342712"/>
    <lineage>
        <taxon>Bacteria</taxon>
        <taxon>Bacillati</taxon>
        <taxon>Actinomycetota</taxon>
        <taxon>Actinomycetes</taxon>
        <taxon>Kitasatosporales</taxon>
        <taxon>Streptomycetaceae</taxon>
        <taxon>Streptacidiphilus</taxon>
    </lineage>
</organism>
<evidence type="ECO:0000256" key="8">
    <source>
        <dbReference type="SAM" id="Phobius"/>
    </source>
</evidence>
<feature type="transmembrane region" description="Helical" evidence="8">
    <location>
        <begin position="51"/>
        <end position="74"/>
    </location>
</feature>
<dbReference type="Proteomes" id="UP001592530">
    <property type="component" value="Unassembled WGS sequence"/>
</dbReference>
<feature type="transmembrane region" description="Helical" evidence="8">
    <location>
        <begin position="160"/>
        <end position="193"/>
    </location>
</feature>
<evidence type="ECO:0000256" key="1">
    <source>
        <dbReference type="ARBA" id="ARBA00004651"/>
    </source>
</evidence>
<keyword evidence="5 8" id="KW-1133">Transmembrane helix</keyword>
<keyword evidence="4 8" id="KW-0812">Transmembrane</keyword>
<feature type="transmembrane region" description="Helical" evidence="8">
    <location>
        <begin position="231"/>
        <end position="256"/>
    </location>
</feature>
<keyword evidence="2" id="KW-1003">Cell membrane</keyword>
<reference evidence="9 10" key="1">
    <citation type="submission" date="2024-09" db="EMBL/GenBank/DDBJ databases">
        <authorList>
            <person name="Lee S.D."/>
        </authorList>
    </citation>
    <scope>NUCLEOTIDE SEQUENCE [LARGE SCALE GENOMIC DNA]</scope>
    <source>
        <strain evidence="9 10">N1-3</strain>
    </source>
</reference>
<name>A0ABV6XD10_9ACTN</name>
<dbReference type="InterPro" id="IPR018584">
    <property type="entry name" value="GT87"/>
</dbReference>
<evidence type="ECO:0000256" key="5">
    <source>
        <dbReference type="ARBA" id="ARBA00022989"/>
    </source>
</evidence>
<evidence type="ECO:0000256" key="2">
    <source>
        <dbReference type="ARBA" id="ARBA00022475"/>
    </source>
</evidence>
<evidence type="ECO:0000313" key="9">
    <source>
        <dbReference type="EMBL" id="MFC1435809.1"/>
    </source>
</evidence>
<protein>
    <submittedName>
        <fullName evidence="9">Glycosyltransferase 87 family protein</fullName>
    </submittedName>
</protein>